<evidence type="ECO:0000313" key="2">
    <source>
        <dbReference type="Proteomes" id="UP000768646"/>
    </source>
</evidence>
<dbReference type="Proteomes" id="UP000768646">
    <property type="component" value="Unassembled WGS sequence"/>
</dbReference>
<comment type="caution">
    <text evidence="1">The sequence shown here is derived from an EMBL/GenBank/DDBJ whole genome shotgun (WGS) entry which is preliminary data.</text>
</comment>
<dbReference type="EMBL" id="JABTEG010000006">
    <property type="protein sequence ID" value="KAG4304743.1"/>
    <property type="molecule type" value="Genomic_DNA"/>
</dbReference>
<name>A0ACB7CCR8_9ASCO</name>
<accession>A0ACB7CCR8</accession>
<reference evidence="1 2" key="1">
    <citation type="journal article" date="2021" name="Commun. Biol.">
        <title>Genomic insights into the host specific adaptation of the Pneumocystis genus.</title>
        <authorList>
            <person name="Cisse O.H."/>
            <person name="Ma L."/>
            <person name="Dekker J.P."/>
            <person name="Khil P.P."/>
            <person name="Youn J.-H."/>
            <person name="Brenchley J.M."/>
            <person name="Blair R."/>
            <person name="Pahar B."/>
            <person name="Chabe M."/>
            <person name="Van Rompay K.K.A."/>
            <person name="Keesler R."/>
            <person name="Sukura A."/>
            <person name="Hirsch V."/>
            <person name="Kutty G."/>
            <person name="Liu Y."/>
            <person name="Peng L."/>
            <person name="Chen J."/>
            <person name="Song J."/>
            <person name="Weissenbacher-Lang C."/>
            <person name="Xu J."/>
            <person name="Upham N.S."/>
            <person name="Stajich J.E."/>
            <person name="Cuomo C.A."/>
            <person name="Cushion M.T."/>
            <person name="Kovacs J.A."/>
        </authorList>
    </citation>
    <scope>NUCLEOTIDE SEQUENCE [LARGE SCALE GENOMIC DNA]</scope>
    <source>
        <strain evidence="1 2">RABM</strain>
    </source>
</reference>
<keyword evidence="2" id="KW-1185">Reference proteome</keyword>
<evidence type="ECO:0000313" key="1">
    <source>
        <dbReference type="EMBL" id="KAG4304743.1"/>
    </source>
</evidence>
<sequence length="481" mass="54275">MRLKYRIEKKVSAHNKKKRKEAKKNPKKHRKEKEIGIPNSFPYKDKILKELEAKNLLNVKNKEKNEQFKNKQFLQMEALAEDARIRGDEFNGIKDDKFSEIDEEMESWYGFSEDENDGQEISCIKKDNSLKAFSKTFKDVIDASDVVLYVLDARDPGSTRSQQVEKLVLQSYEKTLVFVLNKIDLVPYTNIMAWLTFLRTSFPCLPLRASTSFSSHSFNHPSLTSQSTSLDLVKFLKSHAHKLDLKRAISVGVVGYPNVGKSSVINILVSCLSGNGKKKPCTTGSEAGTTTSIKQVKLDNKIKLIDSPGVVFPLKNTSREKMNSLKAYEEVKLVLINAIPLSNIVDPIYAVSQILRRLCSDSVLYKELETYYQIPPVVSVHGDITTDFLVHVARKKGRLGKGGVPHLESAAKIVINDWCAGRIHWWEDVPTKDEANGVTKNNTSSSKIESPIVVSEWSKPFSLDDQDIKTDASTEMLMDNE</sequence>
<organism evidence="1 2">
    <name type="scientific">Pneumocystis oryctolagi</name>
    <dbReference type="NCBI Taxonomy" id="42067"/>
    <lineage>
        <taxon>Eukaryota</taxon>
        <taxon>Fungi</taxon>
        <taxon>Dikarya</taxon>
        <taxon>Ascomycota</taxon>
        <taxon>Taphrinomycotina</taxon>
        <taxon>Pneumocystomycetes</taxon>
        <taxon>Pneumocystaceae</taxon>
        <taxon>Pneumocystis</taxon>
    </lineage>
</organism>
<protein>
    <submittedName>
        <fullName evidence="1">Uncharacterized protein</fullName>
    </submittedName>
</protein>
<gene>
    <name evidence="1" type="ORF">PORY_001796</name>
</gene>
<proteinExistence type="predicted"/>